<dbReference type="GO" id="GO:0018738">
    <property type="term" value="F:S-formylglutathione hydrolase activity"/>
    <property type="evidence" value="ECO:0007669"/>
    <property type="project" value="UniProtKB-EC"/>
</dbReference>
<sequence>MSGPKILETISVQKCFGGTQGVYRHESAETGCAMRFGLFLPPQAERGKVPLLYWLSGLTCTEENFVVKAGVQRVAAELGIAIAVPDTSPRGLGYPGEDDAYDFGSGAGFYVDATEAPWHHGYRMYSYVTKELPALIGEKFPVDPARVGIFGHSMGGHGALTIALKNPASYKSLSAFSPIVSPMRCPWGEKALTGYLGADRATWRDYDATALIEARGWQGPPILVDQGDADPFLERELKPELLREACAAKGVSLDLRMREGYDHSYFFIASFIEDHLRFHAKYL</sequence>
<dbReference type="EC" id="3.1.2.12" evidence="2 6"/>
<dbReference type="PANTHER" id="PTHR10061:SF0">
    <property type="entry name" value="S-FORMYLGLUTATHIONE HYDROLASE"/>
    <property type="match status" value="1"/>
</dbReference>
<evidence type="ECO:0000256" key="5">
    <source>
        <dbReference type="ARBA" id="ARBA00047590"/>
    </source>
</evidence>
<organism evidence="8 9">
    <name type="scientific">Acidiphilium iwatense</name>
    <dbReference type="NCBI Taxonomy" id="768198"/>
    <lineage>
        <taxon>Bacteria</taxon>
        <taxon>Pseudomonadati</taxon>
        <taxon>Pseudomonadota</taxon>
        <taxon>Alphaproteobacteria</taxon>
        <taxon>Acetobacterales</taxon>
        <taxon>Acidocellaceae</taxon>
        <taxon>Acidiphilium</taxon>
    </lineage>
</organism>
<proteinExistence type="inferred from homology"/>
<evidence type="ECO:0000256" key="6">
    <source>
        <dbReference type="NCBIfam" id="TIGR02821"/>
    </source>
</evidence>
<name>A0ABS9DWY1_9PROT</name>
<evidence type="ECO:0000313" key="9">
    <source>
        <dbReference type="Proteomes" id="UP001521209"/>
    </source>
</evidence>
<dbReference type="SUPFAM" id="SSF53474">
    <property type="entry name" value="alpha/beta-Hydrolases"/>
    <property type="match status" value="1"/>
</dbReference>
<dbReference type="RefSeq" id="WP_235704468.1">
    <property type="nucleotide sequence ID" value="NZ_JAKGBZ010000020.1"/>
</dbReference>
<accession>A0ABS9DWY1</accession>
<protein>
    <recommendedName>
        <fullName evidence="2 6">S-formylglutathione hydrolase</fullName>
        <ecNumber evidence="2 6">3.1.2.12</ecNumber>
    </recommendedName>
</protein>
<comment type="catalytic activity">
    <reaction evidence="5 7">
        <text>S-formylglutathione + H2O = formate + glutathione + H(+)</text>
        <dbReference type="Rhea" id="RHEA:14961"/>
        <dbReference type="ChEBI" id="CHEBI:15377"/>
        <dbReference type="ChEBI" id="CHEBI:15378"/>
        <dbReference type="ChEBI" id="CHEBI:15740"/>
        <dbReference type="ChEBI" id="CHEBI:57688"/>
        <dbReference type="ChEBI" id="CHEBI:57925"/>
        <dbReference type="EC" id="3.1.2.12"/>
    </reaction>
</comment>
<keyword evidence="4 7" id="KW-0378">Hydrolase</keyword>
<comment type="similarity">
    <text evidence="1 7">Belongs to the esterase D family.</text>
</comment>
<evidence type="ECO:0000313" key="8">
    <source>
        <dbReference type="EMBL" id="MCF3947242.1"/>
    </source>
</evidence>
<evidence type="ECO:0000256" key="2">
    <source>
        <dbReference type="ARBA" id="ARBA00012479"/>
    </source>
</evidence>
<comment type="caution">
    <text evidence="8">The sequence shown here is derived from an EMBL/GenBank/DDBJ whole genome shotgun (WGS) entry which is preliminary data.</text>
</comment>
<dbReference type="InterPro" id="IPR000801">
    <property type="entry name" value="Esterase-like"/>
</dbReference>
<dbReference type="EMBL" id="JAKGBZ010000020">
    <property type="protein sequence ID" value="MCF3947242.1"/>
    <property type="molecule type" value="Genomic_DNA"/>
</dbReference>
<keyword evidence="9" id="KW-1185">Reference proteome</keyword>
<dbReference type="Pfam" id="PF00756">
    <property type="entry name" value="Esterase"/>
    <property type="match status" value="1"/>
</dbReference>
<dbReference type="InterPro" id="IPR014186">
    <property type="entry name" value="S-formylglutathione_hydrol"/>
</dbReference>
<dbReference type="PANTHER" id="PTHR10061">
    <property type="entry name" value="S-FORMYLGLUTATHIONE HYDROLASE"/>
    <property type="match status" value="1"/>
</dbReference>
<keyword evidence="3 7" id="KW-0719">Serine esterase</keyword>
<evidence type="ECO:0000256" key="1">
    <source>
        <dbReference type="ARBA" id="ARBA00005622"/>
    </source>
</evidence>
<dbReference type="InterPro" id="IPR029058">
    <property type="entry name" value="AB_hydrolase_fold"/>
</dbReference>
<dbReference type="Gene3D" id="3.40.50.1820">
    <property type="entry name" value="alpha/beta hydrolase"/>
    <property type="match status" value="1"/>
</dbReference>
<dbReference type="NCBIfam" id="TIGR02821">
    <property type="entry name" value="fghA_ester_D"/>
    <property type="match status" value="1"/>
</dbReference>
<evidence type="ECO:0000256" key="7">
    <source>
        <dbReference type="RuleBase" id="RU363068"/>
    </source>
</evidence>
<gene>
    <name evidence="8" type="primary">fghA</name>
    <name evidence="8" type="ORF">L2A60_11205</name>
</gene>
<evidence type="ECO:0000256" key="4">
    <source>
        <dbReference type="ARBA" id="ARBA00022801"/>
    </source>
</evidence>
<evidence type="ECO:0000256" key="3">
    <source>
        <dbReference type="ARBA" id="ARBA00022487"/>
    </source>
</evidence>
<dbReference type="Proteomes" id="UP001521209">
    <property type="component" value="Unassembled WGS sequence"/>
</dbReference>
<reference evidence="8 9" key="1">
    <citation type="submission" date="2022-01" db="EMBL/GenBank/DDBJ databases">
        <authorList>
            <person name="Won M."/>
            <person name="Kim S.-J."/>
            <person name="Kwon S.-W."/>
        </authorList>
    </citation>
    <scope>NUCLEOTIDE SEQUENCE [LARGE SCALE GENOMIC DNA]</scope>
    <source>
        <strain evidence="8 9">KCTC 23505</strain>
    </source>
</reference>
<comment type="function">
    <text evidence="7">Serine hydrolase involved in the detoxification of formaldehyde.</text>
</comment>